<proteinExistence type="predicted"/>
<organism evidence="2 3">
    <name type="scientific">Peptoniphilus asaccharolyticus DSM 20463</name>
    <dbReference type="NCBI Taxonomy" id="573058"/>
    <lineage>
        <taxon>Bacteria</taxon>
        <taxon>Bacillati</taxon>
        <taxon>Bacillota</taxon>
        <taxon>Tissierellia</taxon>
        <taxon>Tissierellales</taxon>
        <taxon>Peptoniphilaceae</taxon>
        <taxon>Peptoniphilus</taxon>
    </lineage>
</organism>
<evidence type="ECO:0000313" key="2">
    <source>
        <dbReference type="EMBL" id="SMB89920.1"/>
    </source>
</evidence>
<keyword evidence="3" id="KW-1185">Reference proteome</keyword>
<dbReference type="OrthoDB" id="2237306at2"/>
<keyword evidence="1" id="KW-0175">Coiled coil</keyword>
<dbReference type="EMBL" id="FWWR01000011">
    <property type="protein sequence ID" value="SMB89920.1"/>
    <property type="molecule type" value="Genomic_DNA"/>
</dbReference>
<name>A0A1W1V9M9_PEPAS</name>
<reference evidence="3" key="1">
    <citation type="submission" date="2017-04" db="EMBL/GenBank/DDBJ databases">
        <authorList>
            <person name="Varghese N."/>
            <person name="Submissions S."/>
        </authorList>
    </citation>
    <scope>NUCLEOTIDE SEQUENCE [LARGE SCALE GENOMIC DNA]</scope>
    <source>
        <strain evidence="3">DSM 20463</strain>
    </source>
</reference>
<protein>
    <recommendedName>
        <fullName evidence="4">Type III secretion protein</fullName>
    </recommendedName>
</protein>
<evidence type="ECO:0008006" key="4">
    <source>
        <dbReference type="Google" id="ProtNLM"/>
    </source>
</evidence>
<evidence type="ECO:0000313" key="3">
    <source>
        <dbReference type="Proteomes" id="UP000192368"/>
    </source>
</evidence>
<feature type="coiled-coil region" evidence="1">
    <location>
        <begin position="60"/>
        <end position="101"/>
    </location>
</feature>
<sequence>MKNIDEKILVADEEMKQLQNKRKKLISQQKQEERKKRDKRIYEKGAVFESIFTESKTLAISKWKSELATLKKEKKNLYSQILEIREEVEQAEKVKVCIEQLQVQEKRLSQIKQNELEIYN</sequence>
<evidence type="ECO:0000256" key="1">
    <source>
        <dbReference type="SAM" id="Coils"/>
    </source>
</evidence>
<dbReference type="Proteomes" id="UP000192368">
    <property type="component" value="Unassembled WGS sequence"/>
</dbReference>
<feature type="coiled-coil region" evidence="1">
    <location>
        <begin position="1"/>
        <end position="35"/>
    </location>
</feature>
<accession>A0A1W1V9M9</accession>
<dbReference type="RefSeq" id="WP_084231109.1">
    <property type="nucleotide sequence ID" value="NZ_FWWR01000011.1"/>
</dbReference>
<dbReference type="AlphaFoldDB" id="A0A1W1V9M9"/>
<gene>
    <name evidence="2" type="ORF">SAMN00017477_1536</name>
</gene>
<dbReference type="STRING" id="573058.SAMN00017477_1536"/>